<sequence length="121" mass="12909">MSCLKKRLCHAGSAETAVGGGRQHRGTQRGEPLLGERPLSVHSGGPEVCLQPAEISGARLLLLTVPLHPPEGGAGSKRSQGTKENYVMVSRPCPGPAAPCCWKSEQHLAPENHRQNRFEGI</sequence>
<protein>
    <submittedName>
        <fullName evidence="2">Uncharacterized protein</fullName>
    </submittedName>
</protein>
<evidence type="ECO:0000313" key="2">
    <source>
        <dbReference type="EMBL" id="CAB1459762.1"/>
    </source>
</evidence>
<keyword evidence="3" id="KW-1185">Reference proteome</keyword>
<feature type="region of interest" description="Disordered" evidence="1">
    <location>
        <begin position="14"/>
        <end position="40"/>
    </location>
</feature>
<dbReference type="Proteomes" id="UP001153269">
    <property type="component" value="Unassembled WGS sequence"/>
</dbReference>
<name>A0A9N7W2L9_PLEPL</name>
<accession>A0A9N7W2L9</accession>
<comment type="caution">
    <text evidence="2">The sequence shown here is derived from an EMBL/GenBank/DDBJ whole genome shotgun (WGS) entry which is preliminary data.</text>
</comment>
<dbReference type="AlphaFoldDB" id="A0A9N7W2L9"/>
<proteinExistence type="predicted"/>
<evidence type="ECO:0000256" key="1">
    <source>
        <dbReference type="SAM" id="MobiDB-lite"/>
    </source>
</evidence>
<gene>
    <name evidence="2" type="ORF">PLEPLA_LOCUS47599</name>
</gene>
<organism evidence="2 3">
    <name type="scientific">Pleuronectes platessa</name>
    <name type="common">European plaice</name>
    <dbReference type="NCBI Taxonomy" id="8262"/>
    <lineage>
        <taxon>Eukaryota</taxon>
        <taxon>Metazoa</taxon>
        <taxon>Chordata</taxon>
        <taxon>Craniata</taxon>
        <taxon>Vertebrata</taxon>
        <taxon>Euteleostomi</taxon>
        <taxon>Actinopterygii</taxon>
        <taxon>Neopterygii</taxon>
        <taxon>Teleostei</taxon>
        <taxon>Neoteleostei</taxon>
        <taxon>Acanthomorphata</taxon>
        <taxon>Carangaria</taxon>
        <taxon>Pleuronectiformes</taxon>
        <taxon>Pleuronectoidei</taxon>
        <taxon>Pleuronectidae</taxon>
        <taxon>Pleuronectes</taxon>
    </lineage>
</organism>
<evidence type="ECO:0000313" key="3">
    <source>
        <dbReference type="Proteomes" id="UP001153269"/>
    </source>
</evidence>
<dbReference type="EMBL" id="CADEAL010004447">
    <property type="protein sequence ID" value="CAB1459762.1"/>
    <property type="molecule type" value="Genomic_DNA"/>
</dbReference>
<reference evidence="2" key="1">
    <citation type="submission" date="2020-03" db="EMBL/GenBank/DDBJ databases">
        <authorList>
            <person name="Weist P."/>
        </authorList>
    </citation>
    <scope>NUCLEOTIDE SEQUENCE</scope>
</reference>